<dbReference type="AlphaFoldDB" id="A0A2S9IXT3"/>
<dbReference type="Proteomes" id="UP000239434">
    <property type="component" value="Unassembled WGS sequence"/>
</dbReference>
<sequence length="150" mass="15770">MSTVAEIIAKLAAIEPPVFRIVGGAAEFAAIQNVPKAVPAAYVMTLQEASGENERTNGPVLQPTASDIGVVIITGNVSDGRGDASSRDIETLKPLVRKHLIGFLPSSAEDGMSLEHVSGELLKAWAGTVWWQEVYAAASFLEEQPEAGGL</sequence>
<dbReference type="RefSeq" id="WP_105740592.1">
    <property type="nucleotide sequence ID" value="NZ_PVBR01000002.1"/>
</dbReference>
<dbReference type="EMBL" id="PVBR01000002">
    <property type="protein sequence ID" value="PRD45339.1"/>
    <property type="molecule type" value="Genomic_DNA"/>
</dbReference>
<proteinExistence type="predicted"/>
<dbReference type="Pfam" id="PF23840">
    <property type="entry name" value="Phage_tail_terminator"/>
    <property type="match status" value="1"/>
</dbReference>
<dbReference type="InterPro" id="IPR056912">
    <property type="entry name" value="Phage_JBD30_tail_term-like"/>
</dbReference>
<comment type="caution">
    <text evidence="1">The sequence shown here is derived from an EMBL/GenBank/DDBJ whole genome shotgun (WGS) entry which is preliminary data.</text>
</comment>
<protein>
    <submittedName>
        <fullName evidence="1">Uncharacterized protein</fullName>
    </submittedName>
</protein>
<gene>
    <name evidence="1" type="ORF">C5748_03855</name>
</gene>
<organism evidence="1 2">
    <name type="scientific">Phyllobacterium phragmitis</name>
    <dbReference type="NCBI Taxonomy" id="2670329"/>
    <lineage>
        <taxon>Bacteria</taxon>
        <taxon>Pseudomonadati</taxon>
        <taxon>Pseudomonadota</taxon>
        <taxon>Alphaproteobacteria</taxon>
        <taxon>Hyphomicrobiales</taxon>
        <taxon>Phyllobacteriaceae</taxon>
        <taxon>Phyllobacterium</taxon>
    </lineage>
</organism>
<evidence type="ECO:0000313" key="2">
    <source>
        <dbReference type="Proteomes" id="UP000239434"/>
    </source>
</evidence>
<keyword evidence="2" id="KW-1185">Reference proteome</keyword>
<reference evidence="1 2" key="1">
    <citation type="submission" date="2018-02" db="EMBL/GenBank/DDBJ databases">
        <title>The draft genome of Phyllobacterium sp. 1N-3.</title>
        <authorList>
            <person name="Liu L."/>
            <person name="Li L."/>
            <person name="Zhang X."/>
            <person name="Wang T."/>
            <person name="Liang L."/>
        </authorList>
    </citation>
    <scope>NUCLEOTIDE SEQUENCE [LARGE SCALE GENOMIC DNA]</scope>
    <source>
        <strain evidence="1 2">1N-3</strain>
    </source>
</reference>
<accession>A0A2S9IXT3</accession>
<evidence type="ECO:0000313" key="1">
    <source>
        <dbReference type="EMBL" id="PRD45339.1"/>
    </source>
</evidence>
<name>A0A2S9IXT3_9HYPH</name>